<feature type="compositionally biased region" description="Basic and acidic residues" evidence="1">
    <location>
        <begin position="115"/>
        <end position="126"/>
    </location>
</feature>
<proteinExistence type="predicted"/>
<feature type="region of interest" description="Disordered" evidence="1">
    <location>
        <begin position="107"/>
        <end position="132"/>
    </location>
</feature>
<comment type="caution">
    <text evidence="2">The sequence shown here is derived from an EMBL/GenBank/DDBJ whole genome shotgun (WGS) entry which is preliminary data.</text>
</comment>
<name>A0ABU6TJ88_9FABA</name>
<organism evidence="2 3">
    <name type="scientific">Stylosanthes scabra</name>
    <dbReference type="NCBI Taxonomy" id="79078"/>
    <lineage>
        <taxon>Eukaryota</taxon>
        <taxon>Viridiplantae</taxon>
        <taxon>Streptophyta</taxon>
        <taxon>Embryophyta</taxon>
        <taxon>Tracheophyta</taxon>
        <taxon>Spermatophyta</taxon>
        <taxon>Magnoliopsida</taxon>
        <taxon>eudicotyledons</taxon>
        <taxon>Gunneridae</taxon>
        <taxon>Pentapetalae</taxon>
        <taxon>rosids</taxon>
        <taxon>fabids</taxon>
        <taxon>Fabales</taxon>
        <taxon>Fabaceae</taxon>
        <taxon>Papilionoideae</taxon>
        <taxon>50 kb inversion clade</taxon>
        <taxon>dalbergioids sensu lato</taxon>
        <taxon>Dalbergieae</taxon>
        <taxon>Pterocarpus clade</taxon>
        <taxon>Stylosanthes</taxon>
    </lineage>
</organism>
<keyword evidence="3" id="KW-1185">Reference proteome</keyword>
<evidence type="ECO:0000256" key="1">
    <source>
        <dbReference type="SAM" id="MobiDB-lite"/>
    </source>
</evidence>
<evidence type="ECO:0000313" key="2">
    <source>
        <dbReference type="EMBL" id="MED6148018.1"/>
    </source>
</evidence>
<dbReference type="Proteomes" id="UP001341840">
    <property type="component" value="Unassembled WGS sequence"/>
</dbReference>
<gene>
    <name evidence="2" type="ORF">PIB30_049248</name>
</gene>
<accession>A0ABU6TJ88</accession>
<protein>
    <submittedName>
        <fullName evidence="2">Uncharacterized protein</fullName>
    </submittedName>
</protein>
<sequence>MCTGTTGKLVASSALAEEAMAAKEEVSLYLRRGLGRSIGRKTYRSGDTNLDRGEDGRMHGLDTGAISGLYRAQVGTKCTEPHSHRQSIDKAAELKHHMTTAKAQIRQQRMLQQTEVKKHEKWDSRQGHSKKA</sequence>
<dbReference type="EMBL" id="JASCZI010090950">
    <property type="protein sequence ID" value="MED6148018.1"/>
    <property type="molecule type" value="Genomic_DNA"/>
</dbReference>
<evidence type="ECO:0000313" key="3">
    <source>
        <dbReference type="Proteomes" id="UP001341840"/>
    </source>
</evidence>
<reference evidence="2 3" key="1">
    <citation type="journal article" date="2023" name="Plants (Basel)">
        <title>Bridging the Gap: Combining Genomics and Transcriptomics Approaches to Understand Stylosanthes scabra, an Orphan Legume from the Brazilian Caatinga.</title>
        <authorList>
            <person name="Ferreira-Neto J.R.C."/>
            <person name="da Silva M.D."/>
            <person name="Binneck E."/>
            <person name="de Melo N.F."/>
            <person name="da Silva R.H."/>
            <person name="de Melo A.L.T.M."/>
            <person name="Pandolfi V."/>
            <person name="Bustamante F.O."/>
            <person name="Brasileiro-Vidal A.C."/>
            <person name="Benko-Iseppon A.M."/>
        </authorList>
    </citation>
    <scope>NUCLEOTIDE SEQUENCE [LARGE SCALE GENOMIC DNA]</scope>
    <source>
        <tissue evidence="2">Leaves</tissue>
    </source>
</reference>